<feature type="domain" description="Mce/MlaD" evidence="1">
    <location>
        <begin position="32"/>
        <end position="107"/>
    </location>
</feature>
<dbReference type="Proteomes" id="UP000193866">
    <property type="component" value="Unassembled WGS sequence"/>
</dbReference>
<reference evidence="2 3" key="1">
    <citation type="submission" date="2016-01" db="EMBL/GenBank/DDBJ databases">
        <title>The new phylogeny of the genus Mycobacterium.</title>
        <authorList>
            <person name="Tarcisio F."/>
            <person name="Conor M."/>
            <person name="Antonella G."/>
            <person name="Elisabetta G."/>
            <person name="Giulia F.S."/>
            <person name="Sara T."/>
            <person name="Anna F."/>
            <person name="Clotilde B."/>
            <person name="Roberto B."/>
            <person name="Veronica D.S."/>
            <person name="Fabio R."/>
            <person name="Monica P."/>
            <person name="Olivier J."/>
            <person name="Enrico T."/>
            <person name="Nicola S."/>
        </authorList>
    </citation>
    <scope>NUCLEOTIDE SEQUENCE [LARGE SCALE GENOMIC DNA]</scope>
    <source>
        <strain evidence="2 3">DSM 45394</strain>
    </source>
</reference>
<dbReference type="NCBIfam" id="TIGR00996">
    <property type="entry name" value="Mtu_fam_mce"/>
    <property type="match status" value="1"/>
</dbReference>
<comment type="caution">
    <text evidence="2">The sequence shown here is derived from an EMBL/GenBank/DDBJ whole genome shotgun (WGS) entry which is preliminary data.</text>
</comment>
<accession>A0A1X1YAG9</accession>
<dbReference type="Pfam" id="PF02470">
    <property type="entry name" value="MlaD"/>
    <property type="match status" value="1"/>
</dbReference>
<gene>
    <name evidence="2" type="ORF">AWC16_20435</name>
</gene>
<evidence type="ECO:0000313" key="3">
    <source>
        <dbReference type="Proteomes" id="UP000193866"/>
    </source>
</evidence>
<evidence type="ECO:0000313" key="2">
    <source>
        <dbReference type="EMBL" id="ORW08103.1"/>
    </source>
</evidence>
<organism evidence="2 3">
    <name type="scientific">Mycolicibacter longobardus</name>
    <dbReference type="NCBI Taxonomy" id="1108812"/>
    <lineage>
        <taxon>Bacteria</taxon>
        <taxon>Bacillati</taxon>
        <taxon>Actinomycetota</taxon>
        <taxon>Actinomycetes</taxon>
        <taxon>Mycobacteriales</taxon>
        <taxon>Mycobacteriaceae</taxon>
        <taxon>Mycolicibacter</taxon>
    </lineage>
</organism>
<dbReference type="OrthoDB" id="4516955at2"/>
<dbReference type="STRING" id="1108812.AWC16_20435"/>
<name>A0A1X1YAG9_9MYCO</name>
<protein>
    <submittedName>
        <fullName evidence="2">Mammalian cell entry protein</fullName>
    </submittedName>
</protein>
<dbReference type="PANTHER" id="PTHR33371:SF4">
    <property type="entry name" value="INTERMEMBRANE PHOSPHOLIPID TRANSPORT SYSTEM BINDING PROTEIN MLAD"/>
    <property type="match status" value="1"/>
</dbReference>
<dbReference type="PANTHER" id="PTHR33371">
    <property type="entry name" value="INTERMEMBRANE PHOSPHOLIPID TRANSPORT SYSTEM BINDING PROTEIN MLAD-RELATED"/>
    <property type="match status" value="1"/>
</dbReference>
<dbReference type="InterPro" id="IPR005693">
    <property type="entry name" value="Mce"/>
</dbReference>
<dbReference type="EMBL" id="LQPG01000039">
    <property type="protein sequence ID" value="ORW08103.1"/>
    <property type="molecule type" value="Genomic_DNA"/>
</dbReference>
<sequence length="366" mass="38979">MRKIFMAGLAILLMLAGFGYLVVSRSTGERGPITVTALFDEASGLYEGNAVEILGIQVGSVTRVTPKDMYVEVELSIDRDVQVPADVMAATISTSVLTDRRVALSPPYTEGPTLQNHDLIPPDRTRTPVGFDRVLAMIDRLASDMGGDGQGGGPLAELVNAGASAAAGNGENIKSALGELSKALRMTSDGADTNDDLSTIITGLHSLTKAMSDNDATVRQFGSMVRATSEILAAERFGTGTTGRKMNEVLEQAAALLEDNEDTIKGLLQNGAAVTKSVNDNQRELAETFDVLPLMIDNVDNAIDPHTGTLRVHALVDKILFDSQFAKELCNMMGLRQLGCSTGTLQDYGPDFGLSFMLDSMTRMGQ</sequence>
<dbReference type="GO" id="GO:0005576">
    <property type="term" value="C:extracellular region"/>
    <property type="evidence" value="ECO:0007669"/>
    <property type="project" value="TreeGrafter"/>
</dbReference>
<dbReference type="InterPro" id="IPR052336">
    <property type="entry name" value="MlaD_Phospholipid_Transporter"/>
</dbReference>
<evidence type="ECO:0000259" key="1">
    <source>
        <dbReference type="Pfam" id="PF02470"/>
    </source>
</evidence>
<dbReference type="AlphaFoldDB" id="A0A1X1YAG9"/>
<proteinExistence type="predicted"/>
<keyword evidence="3" id="KW-1185">Reference proteome</keyword>
<dbReference type="RefSeq" id="WP_085266382.1">
    <property type="nucleotide sequence ID" value="NZ_LQPG01000039.1"/>
</dbReference>
<dbReference type="InterPro" id="IPR003399">
    <property type="entry name" value="Mce/MlaD"/>
</dbReference>